<reference evidence="1 2" key="1">
    <citation type="submission" date="2020-06" db="EMBL/GenBank/DDBJ databases">
        <title>Sphingomonas hominis sp. nov., a member of the Sphingomonas, isolated from the hair of a 22-year-old girl.</title>
        <authorList>
            <person name="Zhang D.-F."/>
            <person name="Cui X.-W."/>
        </authorList>
    </citation>
    <scope>NUCLEOTIDE SEQUENCE [LARGE SCALE GENOMIC DNA]</scope>
    <source>
        <strain evidence="1 2">HHU CXW</strain>
    </source>
</reference>
<dbReference type="Pfam" id="PF04883">
    <property type="entry name" value="HK97-gp10_like"/>
    <property type="match status" value="1"/>
</dbReference>
<evidence type="ECO:0000313" key="1">
    <source>
        <dbReference type="EMBL" id="NTS64159.1"/>
    </source>
</evidence>
<dbReference type="RefSeq" id="WP_174192209.1">
    <property type="nucleotide sequence ID" value="NZ_JABULH010000001.1"/>
</dbReference>
<sequence>MKVTVKVEGLRDLDAALSELPKITTAKAVVRRVLKKAAEPLRALAEQTAPRLTGALKISIVIGTKLTRRQARMARKEPKSLTEMFIGTSNPAAVPQEFGTHDQKAQPFMRPAWQATKDQVLTNIGNELGPEIEKTAARLAKKAARGG</sequence>
<gene>
    <name evidence="1" type="ORF">HRV97_03155</name>
</gene>
<protein>
    <submittedName>
        <fullName evidence="1">HK97 gp10 family phage protein</fullName>
    </submittedName>
</protein>
<evidence type="ECO:0000313" key="2">
    <source>
        <dbReference type="Proteomes" id="UP000621447"/>
    </source>
</evidence>
<proteinExistence type="predicted"/>
<keyword evidence="2" id="KW-1185">Reference proteome</keyword>
<dbReference type="NCBIfam" id="TIGR01725">
    <property type="entry name" value="phge_HK97_gp10"/>
    <property type="match status" value="1"/>
</dbReference>
<dbReference type="InterPro" id="IPR010064">
    <property type="entry name" value="HK97-gp10_tail"/>
</dbReference>
<name>A0ABX2JEX2_9SPHN</name>
<organism evidence="1 2">
    <name type="scientific">Sphingomonas hominis</name>
    <dbReference type="NCBI Taxonomy" id="2741495"/>
    <lineage>
        <taxon>Bacteria</taxon>
        <taxon>Pseudomonadati</taxon>
        <taxon>Pseudomonadota</taxon>
        <taxon>Alphaproteobacteria</taxon>
        <taxon>Sphingomonadales</taxon>
        <taxon>Sphingomonadaceae</taxon>
        <taxon>Sphingomonas</taxon>
    </lineage>
</organism>
<comment type="caution">
    <text evidence="1">The sequence shown here is derived from an EMBL/GenBank/DDBJ whole genome shotgun (WGS) entry which is preliminary data.</text>
</comment>
<dbReference type="Proteomes" id="UP000621447">
    <property type="component" value="Unassembled WGS sequence"/>
</dbReference>
<accession>A0ABX2JEX2</accession>
<dbReference type="EMBL" id="JABULH010000001">
    <property type="protein sequence ID" value="NTS64159.1"/>
    <property type="molecule type" value="Genomic_DNA"/>
</dbReference>